<dbReference type="Pfam" id="PF01168">
    <property type="entry name" value="Ala_racemase_N"/>
    <property type="match status" value="1"/>
</dbReference>
<evidence type="ECO:0000313" key="3">
    <source>
        <dbReference type="Proteomes" id="UP000722791"/>
    </source>
</evidence>
<name>A0A8J4G124_9CHLO</name>
<dbReference type="EMBL" id="BNCQ01000004">
    <property type="protein sequence ID" value="GIL97418.1"/>
    <property type="molecule type" value="Genomic_DNA"/>
</dbReference>
<proteinExistence type="predicted"/>
<feature type="domain" description="Alanine racemase N-terminal" evidence="1">
    <location>
        <begin position="6"/>
        <end position="115"/>
    </location>
</feature>
<protein>
    <recommendedName>
        <fullName evidence="1">Alanine racemase N-terminal domain-containing protein</fullName>
    </recommendedName>
</protein>
<dbReference type="AlphaFoldDB" id="A0A8J4G124"/>
<sequence>MMALFPGVAVRPHAKAHKCADVARLQLQLLGAKGVCCQKVVEAEAMAEGGITDLLLSNEVIAPRKIDRLAGLAAAGARMGVCFESVDNLRHLQRAAAASGTCLDVLVELNVGQDRSAGGPCACGFEGLGECEGWPEEARSGSHGKGDALIPQRRKIIRSS</sequence>
<accession>A0A8J4G124</accession>
<dbReference type="PANTHER" id="PTHR28004:SF2">
    <property type="entry name" value="D-SERINE DEHYDRATASE"/>
    <property type="match status" value="1"/>
</dbReference>
<dbReference type="Proteomes" id="UP000722791">
    <property type="component" value="Unassembled WGS sequence"/>
</dbReference>
<dbReference type="InterPro" id="IPR051466">
    <property type="entry name" value="D-amino_acid_metab_enzyme"/>
</dbReference>
<dbReference type="PANTHER" id="PTHR28004">
    <property type="entry name" value="ZGC:162816-RELATED"/>
    <property type="match status" value="1"/>
</dbReference>
<organism evidence="2 3">
    <name type="scientific">Volvox reticuliferus</name>
    <dbReference type="NCBI Taxonomy" id="1737510"/>
    <lineage>
        <taxon>Eukaryota</taxon>
        <taxon>Viridiplantae</taxon>
        <taxon>Chlorophyta</taxon>
        <taxon>core chlorophytes</taxon>
        <taxon>Chlorophyceae</taxon>
        <taxon>CS clade</taxon>
        <taxon>Chlamydomonadales</taxon>
        <taxon>Volvocaceae</taxon>
        <taxon>Volvox</taxon>
    </lineage>
</organism>
<dbReference type="GO" id="GO:0036088">
    <property type="term" value="P:D-serine catabolic process"/>
    <property type="evidence" value="ECO:0007669"/>
    <property type="project" value="TreeGrafter"/>
</dbReference>
<gene>
    <name evidence="2" type="ORF">Vretimale_3065</name>
</gene>
<dbReference type="InterPro" id="IPR029066">
    <property type="entry name" value="PLP-binding_barrel"/>
</dbReference>
<dbReference type="Gene3D" id="3.20.20.10">
    <property type="entry name" value="Alanine racemase"/>
    <property type="match status" value="1"/>
</dbReference>
<evidence type="ECO:0000259" key="1">
    <source>
        <dbReference type="Pfam" id="PF01168"/>
    </source>
</evidence>
<evidence type="ECO:0000313" key="2">
    <source>
        <dbReference type="EMBL" id="GIL97418.1"/>
    </source>
</evidence>
<dbReference type="InterPro" id="IPR001608">
    <property type="entry name" value="Ala_racemase_N"/>
</dbReference>
<dbReference type="SUPFAM" id="SSF51419">
    <property type="entry name" value="PLP-binding barrel"/>
    <property type="match status" value="1"/>
</dbReference>
<comment type="caution">
    <text evidence="2">The sequence shown here is derived from an EMBL/GenBank/DDBJ whole genome shotgun (WGS) entry which is preliminary data.</text>
</comment>
<dbReference type="GO" id="GO:0008721">
    <property type="term" value="F:D-serine ammonia-lyase activity"/>
    <property type="evidence" value="ECO:0007669"/>
    <property type="project" value="TreeGrafter"/>
</dbReference>
<reference evidence="2" key="1">
    <citation type="journal article" date="2021" name="Proc. Natl. Acad. Sci. U.S.A.">
        <title>Three genomes in the algal genus Volvox reveal the fate of a haploid sex-determining region after a transition to homothallism.</title>
        <authorList>
            <person name="Yamamoto K."/>
            <person name="Hamaji T."/>
            <person name="Kawai-Toyooka H."/>
            <person name="Matsuzaki R."/>
            <person name="Takahashi F."/>
            <person name="Nishimura Y."/>
            <person name="Kawachi M."/>
            <person name="Noguchi H."/>
            <person name="Minakuchi Y."/>
            <person name="Umen J.G."/>
            <person name="Toyoda A."/>
            <person name="Nozaki H."/>
        </authorList>
    </citation>
    <scope>NUCLEOTIDE SEQUENCE</scope>
    <source>
        <strain evidence="2">NIES-3785</strain>
    </source>
</reference>